<dbReference type="Proteomes" id="UP000249682">
    <property type="component" value="Chromosome"/>
</dbReference>
<dbReference type="EMBL" id="CP029543">
    <property type="protein sequence ID" value="AWV48726.1"/>
    <property type="molecule type" value="Genomic_DNA"/>
</dbReference>
<gene>
    <name evidence="1" type="ORF">DIJ64_13665</name>
</gene>
<dbReference type="AlphaFoldDB" id="A0AAD0P8V0"/>
<evidence type="ECO:0000313" key="2">
    <source>
        <dbReference type="Proteomes" id="UP000249682"/>
    </source>
</evidence>
<accession>A0AAD0P8V0</accession>
<organism evidence="1 2">
    <name type="scientific">Mycobacterium leprae</name>
    <dbReference type="NCBI Taxonomy" id="1769"/>
    <lineage>
        <taxon>Bacteria</taxon>
        <taxon>Bacillati</taxon>
        <taxon>Actinomycetota</taxon>
        <taxon>Actinomycetes</taxon>
        <taxon>Mycobacteriales</taxon>
        <taxon>Mycobacteriaceae</taxon>
        <taxon>Mycobacterium</taxon>
    </lineage>
</organism>
<proteinExistence type="predicted"/>
<reference evidence="1 2" key="1">
    <citation type="submission" date="2018-05" db="EMBL/GenBank/DDBJ databases">
        <title>Evolution of small genomes with special reference to Mycobacterium leprae.</title>
        <authorList>
            <person name="Mohanty P.S."/>
            <person name="Bansal A.K."/>
            <person name="Gupta U.D."/>
            <person name="Naaz F."/>
            <person name="Dwivedi V.D."/>
            <person name="Singh H."/>
            <person name="Gupta G."/>
            <person name="Sharma S."/>
            <person name="Arora M."/>
        </authorList>
    </citation>
    <scope>NUCLEOTIDE SEQUENCE [LARGE SCALE GENOMIC DNA]</scope>
    <source>
        <strain evidence="1 2">MRHRU-235-G</strain>
    </source>
</reference>
<name>A0AAD0P8V0_MYCLR</name>
<sequence length="91" mass="10659">MLRVPDLGHGYWSCASYGVFWLPQMYYCAEKWYTYLVPTTRPRYQVTETPQVAHALDQAAKRWPGEPRSKLLRRLIEVGAGILERDERAED</sequence>
<protein>
    <submittedName>
        <fullName evidence="1">Uncharacterized protein</fullName>
    </submittedName>
</protein>
<evidence type="ECO:0000313" key="1">
    <source>
        <dbReference type="EMBL" id="AWV48726.1"/>
    </source>
</evidence>